<evidence type="ECO:0000313" key="5">
    <source>
        <dbReference type="EMBL" id="RDY12742.1"/>
    </source>
</evidence>
<keyword evidence="3" id="KW-1133">Transmembrane helix</keyword>
<evidence type="ECO:0000256" key="1">
    <source>
        <dbReference type="ARBA" id="ARBA00022737"/>
    </source>
</evidence>
<accession>A0A371ICF9</accession>
<keyword evidence="6" id="KW-1185">Reference proteome</keyword>
<dbReference type="InterPro" id="IPR047259">
    <property type="entry name" value="QUIRKY-like"/>
</dbReference>
<feature type="domain" description="Multiple C2" evidence="4">
    <location>
        <begin position="600"/>
        <end position="701"/>
    </location>
</feature>
<evidence type="ECO:0000313" key="6">
    <source>
        <dbReference type="Proteomes" id="UP000257109"/>
    </source>
</evidence>
<keyword evidence="3" id="KW-0812">Transmembrane</keyword>
<sequence length="752" mass="85952">MTKFAKSKKQQESRKKMKAKEYEPVSPTELRSLEIFEKTAEGILTMASYTPSGRLSCSLSLSVSFISNSDILSFPITHNKQIFITALHHFIHQEKGNVPGHSNKKVTVASLSSALTVMISSLPAQRSISAMILRLMGIEMERSHRKCSKASGWRRIDTAAKRLGSLACREKPLLEQSKFTCCTRSLMASTTFFRTEPSTRRKLKKLITDLRKAGGGLQAYATLFMYSRLERILFEALSTIPDVDTSPMGDEEVNSNLKVISPKSVRDDGGGANLVKINRLLFERARDMVGHCDPYVEVKFGRFKGTLCLRTSSGPEENIGIGTRSEETFPQLWHLNLDATSIEILIQATLGNLTFTSNLENTKLNEDILIARSHNRLDSSSASTKTIVSLDGGYHEFDEDPQWNVYDSCTFITNFLFDNGQFHKGDVVATGAINTRKGKVRINRIYCYSNWLVELDPWGMKRMGEIQLAFKFCKVYTLHMLPRTSSPTEFHGLRKQLVMLVSSKMSKTEALQTRDVVEYMLDCGEMWSMQRDRSDFERSELVAYPQLDEICKWISPISTLAMCLVLLFIIVYPQYLLPAMFSCHFLRHQSKPSRLDELEGIIRNMYNRFRVAAGKYAKLLGDFATKGERYQFLFIWQDPIATMLVIVLCLITGILTFIVPFQDIVSVWLLYLLRHPILRSSVPTLHQNRTRSMPSKLDIMIYQSVISIYFHTTNKFEALIQSQTVTVFCDKFIHIYNNYFQTHHTYDDYDDF</sequence>
<protein>
    <submittedName>
        <fullName evidence="5">FT-interacting protein 1</fullName>
    </submittedName>
</protein>
<feature type="compositionally biased region" description="Basic and acidic residues" evidence="2">
    <location>
        <begin position="9"/>
        <end position="23"/>
    </location>
</feature>
<evidence type="ECO:0000256" key="3">
    <source>
        <dbReference type="SAM" id="Phobius"/>
    </source>
</evidence>
<feature type="transmembrane region" description="Helical" evidence="3">
    <location>
        <begin position="553"/>
        <end position="572"/>
    </location>
</feature>
<keyword evidence="1" id="KW-0677">Repeat</keyword>
<gene>
    <name evidence="5" type="primary">FTIP1</name>
    <name evidence="5" type="ORF">CR513_02424</name>
</gene>
<dbReference type="PANTHER" id="PTHR31425">
    <property type="entry name" value="PHOSPHORIBOSYLANTHRANILATE TRANSFERASE ISOFORM 1"/>
    <property type="match status" value="1"/>
</dbReference>
<reference evidence="5" key="1">
    <citation type="submission" date="2018-05" db="EMBL/GenBank/DDBJ databases">
        <title>Draft genome of Mucuna pruriens seed.</title>
        <authorList>
            <person name="Nnadi N.E."/>
            <person name="Vos R."/>
            <person name="Hasami M.H."/>
            <person name="Devisetty U.K."/>
            <person name="Aguiy J.C."/>
        </authorList>
    </citation>
    <scope>NUCLEOTIDE SEQUENCE [LARGE SCALE GENOMIC DNA]</scope>
    <source>
        <strain evidence="5">JCA_2017</strain>
    </source>
</reference>
<feature type="region of interest" description="Disordered" evidence="2">
    <location>
        <begin position="1"/>
        <end position="23"/>
    </location>
</feature>
<evidence type="ECO:0000256" key="2">
    <source>
        <dbReference type="SAM" id="MobiDB-lite"/>
    </source>
</evidence>
<feature type="transmembrane region" description="Helical" evidence="3">
    <location>
        <begin position="640"/>
        <end position="673"/>
    </location>
</feature>
<feature type="non-terminal residue" evidence="5">
    <location>
        <position position="1"/>
    </location>
</feature>
<dbReference type="PANTHER" id="PTHR31425:SF41">
    <property type="entry name" value="ANTHRANILATE PHOSPHORIBOSYLTRANSFERASE-LIKE PROTEIN"/>
    <property type="match status" value="1"/>
</dbReference>
<proteinExistence type="predicted"/>
<dbReference type="InterPro" id="IPR013583">
    <property type="entry name" value="MCTP_C"/>
</dbReference>
<dbReference type="Proteomes" id="UP000257109">
    <property type="component" value="Unassembled WGS sequence"/>
</dbReference>
<dbReference type="OrthoDB" id="2015333at2759"/>
<dbReference type="EMBL" id="QJKJ01000413">
    <property type="protein sequence ID" value="RDY12742.1"/>
    <property type="molecule type" value="Genomic_DNA"/>
</dbReference>
<dbReference type="STRING" id="157652.A0A371ICF9"/>
<dbReference type="AlphaFoldDB" id="A0A371ICF9"/>
<organism evidence="5 6">
    <name type="scientific">Mucuna pruriens</name>
    <name type="common">Velvet bean</name>
    <name type="synonym">Dolichos pruriens</name>
    <dbReference type="NCBI Taxonomy" id="157652"/>
    <lineage>
        <taxon>Eukaryota</taxon>
        <taxon>Viridiplantae</taxon>
        <taxon>Streptophyta</taxon>
        <taxon>Embryophyta</taxon>
        <taxon>Tracheophyta</taxon>
        <taxon>Spermatophyta</taxon>
        <taxon>Magnoliopsida</taxon>
        <taxon>eudicotyledons</taxon>
        <taxon>Gunneridae</taxon>
        <taxon>Pentapetalae</taxon>
        <taxon>rosids</taxon>
        <taxon>fabids</taxon>
        <taxon>Fabales</taxon>
        <taxon>Fabaceae</taxon>
        <taxon>Papilionoideae</taxon>
        <taxon>50 kb inversion clade</taxon>
        <taxon>NPAAA clade</taxon>
        <taxon>indigoferoid/millettioid clade</taxon>
        <taxon>Phaseoleae</taxon>
        <taxon>Mucuna</taxon>
    </lineage>
</organism>
<name>A0A371ICF9_MUCPR</name>
<comment type="caution">
    <text evidence="5">The sequence shown here is derived from an EMBL/GenBank/DDBJ whole genome shotgun (WGS) entry which is preliminary data.</text>
</comment>
<keyword evidence="3" id="KW-0472">Membrane</keyword>
<evidence type="ECO:0000259" key="4">
    <source>
        <dbReference type="Pfam" id="PF08372"/>
    </source>
</evidence>
<dbReference type="Pfam" id="PF08372">
    <property type="entry name" value="PRT_C"/>
    <property type="match status" value="1"/>
</dbReference>